<dbReference type="Proteomes" id="UP001149074">
    <property type="component" value="Unassembled WGS sequence"/>
</dbReference>
<dbReference type="PANTHER" id="PTHR33365:SF13">
    <property type="entry name" value="TAT PATHWAY SIGNAL SEQUENCE"/>
    <property type="match status" value="1"/>
</dbReference>
<keyword evidence="3" id="KW-0472">Membrane</keyword>
<evidence type="ECO:0008006" key="6">
    <source>
        <dbReference type="Google" id="ProtNLM"/>
    </source>
</evidence>
<dbReference type="GeneID" id="81357432"/>
<protein>
    <recommendedName>
        <fullName evidence="6">Tat pathway signal sequence</fullName>
    </recommendedName>
</protein>
<feature type="region of interest" description="Disordered" evidence="2">
    <location>
        <begin position="260"/>
        <end position="280"/>
    </location>
</feature>
<name>A0A9W9FEW4_9EURO</name>
<dbReference type="AlphaFoldDB" id="A0A9W9FEW4"/>
<evidence type="ECO:0000256" key="1">
    <source>
        <dbReference type="ARBA" id="ARBA00035112"/>
    </source>
</evidence>
<gene>
    <name evidence="4" type="ORF">N7532_005959</name>
</gene>
<dbReference type="RefSeq" id="XP_056474612.1">
    <property type="nucleotide sequence ID" value="XM_056618453.1"/>
</dbReference>
<accession>A0A9W9FEW4</accession>
<proteinExistence type="inferred from homology"/>
<sequence length="280" mass="31927">MFCDKSPDLVHPDVETTKRLLAEEEGHLWTGDDDDACINTASAFLQFIALSICFLVGTLLGFFWRGDLDGLCGGHVSQYSPLLNEVGITYTLEEFDGSLLKENVFRQNASPEVDAAWHSLGVNYRGIRILADDAAEADITKDQVKIQDKYGGGYVANVEGLHHLQCLNLLRQSLYYNYDYYHTKREGVFANNDYIARRHVSHCLDILRQQLMCTADTGVLGQIWVYPDNPEPYADFNSRHRCKNFDEIRQWAEDNQLPENLPEDFLQRPGPGDRIYKEVP</sequence>
<feature type="transmembrane region" description="Helical" evidence="3">
    <location>
        <begin position="43"/>
        <end position="64"/>
    </location>
</feature>
<dbReference type="InterPro" id="IPR021765">
    <property type="entry name" value="UstYa-like"/>
</dbReference>
<reference evidence="4" key="1">
    <citation type="submission" date="2022-11" db="EMBL/GenBank/DDBJ databases">
        <authorList>
            <person name="Petersen C."/>
        </authorList>
    </citation>
    <scope>NUCLEOTIDE SEQUENCE</scope>
    <source>
        <strain evidence="4">IBT 30761</strain>
    </source>
</reference>
<dbReference type="OrthoDB" id="3687641at2759"/>
<dbReference type="GO" id="GO:0043386">
    <property type="term" value="P:mycotoxin biosynthetic process"/>
    <property type="evidence" value="ECO:0007669"/>
    <property type="project" value="InterPro"/>
</dbReference>
<evidence type="ECO:0000313" key="5">
    <source>
        <dbReference type="Proteomes" id="UP001149074"/>
    </source>
</evidence>
<keyword evidence="5" id="KW-1185">Reference proteome</keyword>
<keyword evidence="3" id="KW-0812">Transmembrane</keyword>
<dbReference type="EMBL" id="JAPQKI010000005">
    <property type="protein sequence ID" value="KAJ5098958.1"/>
    <property type="molecule type" value="Genomic_DNA"/>
</dbReference>
<keyword evidence="3" id="KW-1133">Transmembrane helix</keyword>
<comment type="caution">
    <text evidence="4">The sequence shown here is derived from an EMBL/GenBank/DDBJ whole genome shotgun (WGS) entry which is preliminary data.</text>
</comment>
<evidence type="ECO:0000256" key="3">
    <source>
        <dbReference type="SAM" id="Phobius"/>
    </source>
</evidence>
<dbReference type="PANTHER" id="PTHR33365">
    <property type="entry name" value="YALI0B05434P"/>
    <property type="match status" value="1"/>
</dbReference>
<reference evidence="4" key="2">
    <citation type="journal article" date="2023" name="IMA Fungus">
        <title>Comparative genomic study of the Penicillium genus elucidates a diverse pangenome and 15 lateral gene transfer events.</title>
        <authorList>
            <person name="Petersen C."/>
            <person name="Sorensen T."/>
            <person name="Nielsen M.R."/>
            <person name="Sondergaard T.E."/>
            <person name="Sorensen J.L."/>
            <person name="Fitzpatrick D.A."/>
            <person name="Frisvad J.C."/>
            <person name="Nielsen K.L."/>
        </authorList>
    </citation>
    <scope>NUCLEOTIDE SEQUENCE</scope>
    <source>
        <strain evidence="4">IBT 30761</strain>
    </source>
</reference>
<dbReference type="Pfam" id="PF11807">
    <property type="entry name" value="UstYa"/>
    <property type="match status" value="1"/>
</dbReference>
<evidence type="ECO:0000256" key="2">
    <source>
        <dbReference type="SAM" id="MobiDB-lite"/>
    </source>
</evidence>
<comment type="similarity">
    <text evidence="1">Belongs to the ustYa family.</text>
</comment>
<evidence type="ECO:0000313" key="4">
    <source>
        <dbReference type="EMBL" id="KAJ5098958.1"/>
    </source>
</evidence>
<organism evidence="4 5">
    <name type="scientific">Penicillium argentinense</name>
    <dbReference type="NCBI Taxonomy" id="1131581"/>
    <lineage>
        <taxon>Eukaryota</taxon>
        <taxon>Fungi</taxon>
        <taxon>Dikarya</taxon>
        <taxon>Ascomycota</taxon>
        <taxon>Pezizomycotina</taxon>
        <taxon>Eurotiomycetes</taxon>
        <taxon>Eurotiomycetidae</taxon>
        <taxon>Eurotiales</taxon>
        <taxon>Aspergillaceae</taxon>
        <taxon>Penicillium</taxon>
    </lineage>
</organism>